<dbReference type="OrthoDB" id="2111458at2759"/>
<accession>A0A0C2XDZ1</accession>
<dbReference type="SMART" id="SM00173">
    <property type="entry name" value="RAS"/>
    <property type="match status" value="1"/>
</dbReference>
<dbReference type="GO" id="GO:0007264">
    <property type="term" value="P:small GTPase-mediated signal transduction"/>
    <property type="evidence" value="ECO:0007669"/>
    <property type="project" value="InterPro"/>
</dbReference>
<dbReference type="InterPro" id="IPR005225">
    <property type="entry name" value="Small_GTP-bd"/>
</dbReference>
<dbReference type="PRINTS" id="PR00449">
    <property type="entry name" value="RASTRNSFRMNG"/>
</dbReference>
<dbReference type="AlphaFoldDB" id="A0A0C2XDZ1"/>
<dbReference type="InterPro" id="IPR001806">
    <property type="entry name" value="Small_GTPase"/>
</dbReference>
<keyword evidence="3" id="KW-0342">GTP-binding</keyword>
<dbReference type="PROSITE" id="PS51420">
    <property type="entry name" value="RHO"/>
    <property type="match status" value="1"/>
</dbReference>
<evidence type="ECO:0000256" key="3">
    <source>
        <dbReference type="ARBA" id="ARBA00023134"/>
    </source>
</evidence>
<dbReference type="NCBIfam" id="TIGR00231">
    <property type="entry name" value="small_GTP"/>
    <property type="match status" value="1"/>
</dbReference>
<reference evidence="4 5" key="1">
    <citation type="submission" date="2014-04" db="EMBL/GenBank/DDBJ databases">
        <authorList>
            <consortium name="DOE Joint Genome Institute"/>
            <person name="Kuo A."/>
            <person name="Zuccaro A."/>
            <person name="Kohler A."/>
            <person name="Nagy L.G."/>
            <person name="Floudas D."/>
            <person name="Copeland A."/>
            <person name="Barry K.W."/>
            <person name="Cichocki N."/>
            <person name="Veneault-Fourrey C."/>
            <person name="LaButti K."/>
            <person name="Lindquist E.A."/>
            <person name="Lipzen A."/>
            <person name="Lundell T."/>
            <person name="Morin E."/>
            <person name="Murat C."/>
            <person name="Sun H."/>
            <person name="Tunlid A."/>
            <person name="Henrissat B."/>
            <person name="Grigoriev I.V."/>
            <person name="Hibbett D.S."/>
            <person name="Martin F."/>
            <person name="Nordberg H.P."/>
            <person name="Cantor M.N."/>
            <person name="Hua S.X."/>
        </authorList>
    </citation>
    <scope>NUCLEOTIDE SEQUENCE [LARGE SCALE GENOMIC DNA]</scope>
    <source>
        <strain evidence="4 5">MAFF 305830</strain>
    </source>
</reference>
<keyword evidence="5" id="KW-1185">Reference proteome</keyword>
<dbReference type="Pfam" id="PF00071">
    <property type="entry name" value="Ras"/>
    <property type="match status" value="1"/>
</dbReference>
<organism evidence="4 5">
    <name type="scientific">Serendipita vermifera MAFF 305830</name>
    <dbReference type="NCBI Taxonomy" id="933852"/>
    <lineage>
        <taxon>Eukaryota</taxon>
        <taxon>Fungi</taxon>
        <taxon>Dikarya</taxon>
        <taxon>Basidiomycota</taxon>
        <taxon>Agaricomycotina</taxon>
        <taxon>Agaricomycetes</taxon>
        <taxon>Sebacinales</taxon>
        <taxon>Serendipitaceae</taxon>
        <taxon>Serendipita</taxon>
    </lineage>
</organism>
<dbReference type="SMART" id="SM00174">
    <property type="entry name" value="RHO"/>
    <property type="match status" value="1"/>
</dbReference>
<sequence>MRQRKLVIVGDSYVGKTSLLTVIGGERYPVEYDPQHLYVGYSKPVRVDGHKVALGLWDPGVVGSGPLALANAAFRGRCYMDCDIIVVCFAIDNPTSFRNVRECWQPEILHFCSGFTAPILLVGCKLDTRVTQETQEGRVNGKEMISPERGRLYSQGRLELWHI</sequence>
<proteinExistence type="predicted"/>
<dbReference type="HOGENOM" id="CLU_041217_21_2_1"/>
<dbReference type="SUPFAM" id="SSF52540">
    <property type="entry name" value="P-loop containing nucleoside triphosphate hydrolases"/>
    <property type="match status" value="1"/>
</dbReference>
<dbReference type="EMBL" id="KN824299">
    <property type="protein sequence ID" value="KIM27327.1"/>
    <property type="molecule type" value="Genomic_DNA"/>
</dbReference>
<reference evidence="5" key="2">
    <citation type="submission" date="2015-01" db="EMBL/GenBank/DDBJ databases">
        <title>Evolutionary Origins and Diversification of the Mycorrhizal Mutualists.</title>
        <authorList>
            <consortium name="DOE Joint Genome Institute"/>
            <consortium name="Mycorrhizal Genomics Consortium"/>
            <person name="Kohler A."/>
            <person name="Kuo A."/>
            <person name="Nagy L.G."/>
            <person name="Floudas D."/>
            <person name="Copeland A."/>
            <person name="Barry K.W."/>
            <person name="Cichocki N."/>
            <person name="Veneault-Fourrey C."/>
            <person name="LaButti K."/>
            <person name="Lindquist E.A."/>
            <person name="Lipzen A."/>
            <person name="Lundell T."/>
            <person name="Morin E."/>
            <person name="Murat C."/>
            <person name="Riley R."/>
            <person name="Ohm R."/>
            <person name="Sun H."/>
            <person name="Tunlid A."/>
            <person name="Henrissat B."/>
            <person name="Grigoriev I.V."/>
            <person name="Hibbett D.S."/>
            <person name="Martin F."/>
        </authorList>
    </citation>
    <scope>NUCLEOTIDE SEQUENCE [LARGE SCALE GENOMIC DNA]</scope>
    <source>
        <strain evidence="5">MAFF 305830</strain>
    </source>
</reference>
<gene>
    <name evidence="4" type="ORF">M408DRAFT_169025</name>
</gene>
<dbReference type="Proteomes" id="UP000054097">
    <property type="component" value="Unassembled WGS sequence"/>
</dbReference>
<evidence type="ECO:0000313" key="5">
    <source>
        <dbReference type="Proteomes" id="UP000054097"/>
    </source>
</evidence>
<dbReference type="SMART" id="SM00175">
    <property type="entry name" value="RAB"/>
    <property type="match status" value="1"/>
</dbReference>
<dbReference type="PANTHER" id="PTHR24072">
    <property type="entry name" value="RHO FAMILY GTPASE"/>
    <property type="match status" value="1"/>
</dbReference>
<name>A0A0C2XDZ1_SERVB</name>
<dbReference type="GO" id="GO:0003924">
    <property type="term" value="F:GTPase activity"/>
    <property type="evidence" value="ECO:0007669"/>
    <property type="project" value="InterPro"/>
</dbReference>
<dbReference type="GO" id="GO:0005525">
    <property type="term" value="F:GTP binding"/>
    <property type="evidence" value="ECO:0007669"/>
    <property type="project" value="UniProtKB-KW"/>
</dbReference>
<dbReference type="InterPro" id="IPR027417">
    <property type="entry name" value="P-loop_NTPase"/>
</dbReference>
<dbReference type="InterPro" id="IPR003578">
    <property type="entry name" value="Small_GTPase_Rho"/>
</dbReference>
<keyword evidence="1" id="KW-0488">Methylation</keyword>
<protein>
    <submittedName>
        <fullName evidence="4">Uncharacterized protein</fullName>
    </submittedName>
</protein>
<evidence type="ECO:0000313" key="4">
    <source>
        <dbReference type="EMBL" id="KIM27327.1"/>
    </source>
</evidence>
<evidence type="ECO:0000256" key="1">
    <source>
        <dbReference type="ARBA" id="ARBA00022481"/>
    </source>
</evidence>
<keyword evidence="2" id="KW-0547">Nucleotide-binding</keyword>
<evidence type="ECO:0000256" key="2">
    <source>
        <dbReference type="ARBA" id="ARBA00022741"/>
    </source>
</evidence>
<dbReference type="STRING" id="933852.A0A0C2XDZ1"/>
<dbReference type="Gene3D" id="3.40.50.300">
    <property type="entry name" value="P-loop containing nucleotide triphosphate hydrolases"/>
    <property type="match status" value="1"/>
</dbReference>